<dbReference type="EMBL" id="CP007586">
    <property type="protein sequence ID" value="AHY16117.1"/>
    <property type="molecule type" value="Genomic_DNA"/>
</dbReference>
<dbReference type="EMBL" id="QLQD01000060">
    <property type="protein sequence ID" value="RLU56354.1"/>
    <property type="molecule type" value="Genomic_DNA"/>
</dbReference>
<proteinExistence type="predicted"/>
<reference evidence="2 4" key="2">
    <citation type="submission" date="2018-06" db="EMBL/GenBank/DDBJ databases">
        <title>Mutators as drivers of adaptation in pathogenic bacteria and a risk factor for host jumps and vaccine escape.</title>
        <authorList>
            <person name="Barnes A.C."/>
            <person name="Silayeva O."/>
        </authorList>
    </citation>
    <scope>NUCLEOTIDE SEQUENCE [LARGE SCALE GENOMIC DNA]</scope>
    <source>
        <strain evidence="2 4">QMA0445</strain>
    </source>
</reference>
<organism evidence="2 4">
    <name type="scientific">Streptococcus iniae</name>
    <name type="common">Streptococcus shiloi</name>
    <dbReference type="NCBI Taxonomy" id="1346"/>
    <lineage>
        <taxon>Bacteria</taxon>
        <taxon>Bacillati</taxon>
        <taxon>Bacillota</taxon>
        <taxon>Bacilli</taxon>
        <taxon>Lactobacillales</taxon>
        <taxon>Streptococcaceae</taxon>
        <taxon>Streptococcus</taxon>
    </lineage>
</organism>
<gene>
    <name evidence="2" type="ORF">DIY07_06800</name>
    <name evidence="1" type="ORF">DQ08_06570</name>
</gene>
<dbReference type="AlphaFoldDB" id="A0A3L8GIT1"/>
<dbReference type="RefSeq" id="WP_003101323.1">
    <property type="nucleotide sequence ID" value="NZ_CP010783.1"/>
</dbReference>
<dbReference type="KEGG" id="siq:DQ08_06570"/>
<dbReference type="STRING" id="1346.BMF34_06610"/>
<dbReference type="KEGG" id="siz:SI82_06710"/>
<keyword evidence="3" id="KW-1185">Reference proteome</keyword>
<dbReference type="OrthoDB" id="2223305at2"/>
<protein>
    <submittedName>
        <fullName evidence="2">Uncharacterized protein</fullName>
    </submittedName>
</protein>
<evidence type="ECO:0000313" key="4">
    <source>
        <dbReference type="Proteomes" id="UP000269148"/>
    </source>
</evidence>
<dbReference type="Proteomes" id="UP000025245">
    <property type="component" value="Chromosome"/>
</dbReference>
<dbReference type="KEGG" id="sio:DW64_06560"/>
<evidence type="ECO:0000313" key="1">
    <source>
        <dbReference type="EMBL" id="AHY16117.1"/>
    </source>
</evidence>
<evidence type="ECO:0000313" key="3">
    <source>
        <dbReference type="Proteomes" id="UP000025245"/>
    </source>
</evidence>
<reference evidence="1 3" key="1">
    <citation type="journal article" date="2014" name="Genome Announc.">
        <title>Complete Genome Sequence of a Virulent Strain, Streptococcus iniae ISET0901, Isolated from Diseased Tilapia.</title>
        <authorList>
            <person name="Pridgeon J.W."/>
            <person name="Zhang D."/>
            <person name="Zhang L."/>
        </authorList>
    </citation>
    <scope>NUCLEOTIDE SEQUENCE [LARGE SCALE GENOMIC DNA]</scope>
    <source>
        <strain evidence="1 3">ISET0901</strain>
    </source>
</reference>
<dbReference type="GeneID" id="35765453"/>
<accession>A0A3L8GIT1</accession>
<dbReference type="Proteomes" id="UP000269148">
    <property type="component" value="Unassembled WGS sequence"/>
</dbReference>
<evidence type="ECO:0000313" key="2">
    <source>
        <dbReference type="EMBL" id="RLU56354.1"/>
    </source>
</evidence>
<name>A0A3L8GIT1_STRIN</name>
<sequence length="163" mass="18415">MKKKICITLILITGLLAFFLIGKQVIKKENPNKPKVELTVYTISSSDAKKWNTVKELETAEAIYPITVKEAASSKEIFSNIIADGAAMGFGVSEEEVKQFNANLGNSVEDSKHNKLMEIEFFTFSNANEGFVIANFDYGKKELNSQKKEKKELYKKLYQAFKK</sequence>